<sequence length="267" mass="28148">MAHGSPIPEEVPRTATGAVTTTRPVETGWFDPQTGDPLSPSDLTRYAIVKNAQGVMHTVNRVRDDLSGEEFFEFNIADPSLLRELGFLPQSGGTGRAPPSFGSTQAAQTQAEEFARQQAALLAAAREEELAEDARQREIDRELRLREARLTTARDLINIKSAEAREARTQGVQLAGEDPFKFTAIARGLAGPTGTTPSAGFKQNLAQAGSFQAPDLAGLDSAALESVIAKLSQLNLSPQQPFGFAHGGTLSPSGAQSGTGAQAVPVG</sequence>
<evidence type="ECO:0000256" key="1">
    <source>
        <dbReference type="SAM" id="MobiDB-lite"/>
    </source>
</evidence>
<feature type="region of interest" description="Disordered" evidence="1">
    <location>
        <begin position="1"/>
        <end position="40"/>
    </location>
</feature>
<organism evidence="2">
    <name type="scientific">marine sediment metagenome</name>
    <dbReference type="NCBI Taxonomy" id="412755"/>
    <lineage>
        <taxon>unclassified sequences</taxon>
        <taxon>metagenomes</taxon>
        <taxon>ecological metagenomes</taxon>
    </lineage>
</organism>
<dbReference type="EMBL" id="LAZR01020140">
    <property type="protein sequence ID" value="KKL89968.1"/>
    <property type="molecule type" value="Genomic_DNA"/>
</dbReference>
<evidence type="ECO:0000313" key="2">
    <source>
        <dbReference type="EMBL" id="KKL89968.1"/>
    </source>
</evidence>
<name>A0A0F9FUM5_9ZZZZ</name>
<dbReference type="AlphaFoldDB" id="A0A0F9FUM5"/>
<comment type="caution">
    <text evidence="2">The sequence shown here is derived from an EMBL/GenBank/DDBJ whole genome shotgun (WGS) entry which is preliminary data.</text>
</comment>
<feature type="compositionally biased region" description="Polar residues" evidence="1">
    <location>
        <begin position="250"/>
        <end position="260"/>
    </location>
</feature>
<feature type="region of interest" description="Disordered" evidence="1">
    <location>
        <begin position="241"/>
        <end position="267"/>
    </location>
</feature>
<accession>A0A0F9FUM5</accession>
<gene>
    <name evidence="2" type="ORF">LCGC14_1909410</name>
</gene>
<reference evidence="2" key="1">
    <citation type="journal article" date="2015" name="Nature">
        <title>Complex archaea that bridge the gap between prokaryotes and eukaryotes.</title>
        <authorList>
            <person name="Spang A."/>
            <person name="Saw J.H."/>
            <person name="Jorgensen S.L."/>
            <person name="Zaremba-Niedzwiedzka K."/>
            <person name="Martijn J."/>
            <person name="Lind A.E."/>
            <person name="van Eijk R."/>
            <person name="Schleper C."/>
            <person name="Guy L."/>
            <person name="Ettema T.J."/>
        </authorList>
    </citation>
    <scope>NUCLEOTIDE SEQUENCE</scope>
</reference>
<protein>
    <submittedName>
        <fullName evidence="2">Uncharacterized protein</fullName>
    </submittedName>
</protein>
<proteinExistence type="predicted"/>
<feature type="non-terminal residue" evidence="2">
    <location>
        <position position="267"/>
    </location>
</feature>